<accession>A0A8H5CXD9</accession>
<dbReference type="SUPFAM" id="SSF52047">
    <property type="entry name" value="RNI-like"/>
    <property type="match status" value="1"/>
</dbReference>
<protein>
    <submittedName>
        <fullName evidence="1">Uncharacterized protein</fullName>
    </submittedName>
</protein>
<dbReference type="Proteomes" id="UP000559256">
    <property type="component" value="Unassembled WGS sequence"/>
</dbReference>
<evidence type="ECO:0000313" key="2">
    <source>
        <dbReference type="Proteomes" id="UP000559256"/>
    </source>
</evidence>
<name>A0A8H5CXD9_9AGAR</name>
<reference evidence="1 2" key="1">
    <citation type="journal article" date="2020" name="ISME J.">
        <title>Uncovering the hidden diversity of litter-decomposition mechanisms in mushroom-forming fungi.</title>
        <authorList>
            <person name="Floudas D."/>
            <person name="Bentzer J."/>
            <person name="Ahren D."/>
            <person name="Johansson T."/>
            <person name="Persson P."/>
            <person name="Tunlid A."/>
        </authorList>
    </citation>
    <scope>NUCLEOTIDE SEQUENCE [LARGE SCALE GENOMIC DNA]</scope>
    <source>
        <strain evidence="1 2">CBS 291.85</strain>
    </source>
</reference>
<dbReference type="AlphaFoldDB" id="A0A8H5CXD9"/>
<organism evidence="1 2">
    <name type="scientific">Tetrapyrgos nigripes</name>
    <dbReference type="NCBI Taxonomy" id="182062"/>
    <lineage>
        <taxon>Eukaryota</taxon>
        <taxon>Fungi</taxon>
        <taxon>Dikarya</taxon>
        <taxon>Basidiomycota</taxon>
        <taxon>Agaricomycotina</taxon>
        <taxon>Agaricomycetes</taxon>
        <taxon>Agaricomycetidae</taxon>
        <taxon>Agaricales</taxon>
        <taxon>Marasmiineae</taxon>
        <taxon>Marasmiaceae</taxon>
        <taxon>Tetrapyrgos</taxon>
    </lineage>
</organism>
<gene>
    <name evidence="1" type="ORF">D9758_011753</name>
</gene>
<sequence length="235" mass="26111">MPAVTQEWIFRLGGVSGSGRVKSELPTIALDYLRGLQTLVVDAGGRILPYKGFHTSILRPLSIVLKNSPDLESLEISGPGPAWIDVAHPAYHSLHHLFASFIWIMSRYHPLKIKVLNIRNMSLEMQNPEPVIPHLKSIHIVNLAHSLPKLRVLSLYPVRSPQNFVESGIISFDDDFINNAEAALEDISPPEARANSPLWILLIGIPFSVGRREDGSLHQQTRNCMEGMEGMEGMG</sequence>
<proteinExistence type="predicted"/>
<evidence type="ECO:0000313" key="1">
    <source>
        <dbReference type="EMBL" id="KAF5349338.1"/>
    </source>
</evidence>
<keyword evidence="2" id="KW-1185">Reference proteome</keyword>
<dbReference type="EMBL" id="JAACJM010000082">
    <property type="protein sequence ID" value="KAF5349338.1"/>
    <property type="molecule type" value="Genomic_DNA"/>
</dbReference>
<comment type="caution">
    <text evidence="1">The sequence shown here is derived from an EMBL/GenBank/DDBJ whole genome shotgun (WGS) entry which is preliminary data.</text>
</comment>